<feature type="region of interest" description="Disordered" evidence="1">
    <location>
        <begin position="275"/>
        <end position="370"/>
    </location>
</feature>
<feature type="compositionally biased region" description="Basic and acidic residues" evidence="1">
    <location>
        <begin position="85"/>
        <end position="96"/>
    </location>
</feature>
<evidence type="ECO:0008006" key="7">
    <source>
        <dbReference type="Google" id="ProtNLM"/>
    </source>
</evidence>
<feature type="compositionally biased region" description="Low complexity" evidence="1">
    <location>
        <begin position="97"/>
        <end position="115"/>
    </location>
</feature>
<evidence type="ECO:0000313" key="6">
    <source>
        <dbReference type="Proteomes" id="UP000188551"/>
    </source>
</evidence>
<reference evidence="4 6" key="2">
    <citation type="submission" date="2017-02" db="EMBL/GenBank/DDBJ databases">
        <title>Amycolatopsis azurea DSM 43854 draft genome.</title>
        <authorList>
            <person name="Mayilraj S."/>
        </authorList>
    </citation>
    <scope>NUCLEOTIDE SEQUENCE [LARGE SCALE GENOMIC DNA]</scope>
    <source>
        <strain evidence="4 6">DSM 43854</strain>
    </source>
</reference>
<feature type="signal peptide" evidence="2">
    <location>
        <begin position="1"/>
        <end position="38"/>
    </location>
</feature>
<dbReference type="EMBL" id="ANMG01000059">
    <property type="protein sequence ID" value="EMD24397.1"/>
    <property type="molecule type" value="Genomic_DNA"/>
</dbReference>
<protein>
    <recommendedName>
        <fullName evidence="7">Secreted protein</fullName>
    </recommendedName>
</protein>
<dbReference type="PATRIC" id="fig|1238180.3.peg.5928"/>
<gene>
    <name evidence="4" type="ORF">B0293_08030</name>
    <name evidence="3" type="ORF">C791_6013</name>
</gene>
<dbReference type="Proteomes" id="UP000014137">
    <property type="component" value="Unassembled WGS sequence"/>
</dbReference>
<proteinExistence type="predicted"/>
<feature type="compositionally biased region" description="Polar residues" evidence="1">
    <location>
        <begin position="38"/>
        <end position="52"/>
    </location>
</feature>
<evidence type="ECO:0000256" key="2">
    <source>
        <dbReference type="SAM" id="SignalP"/>
    </source>
</evidence>
<feature type="compositionally biased region" description="Low complexity" evidence="1">
    <location>
        <begin position="305"/>
        <end position="320"/>
    </location>
</feature>
<feature type="compositionally biased region" description="Pro residues" evidence="1">
    <location>
        <begin position="243"/>
        <end position="258"/>
    </location>
</feature>
<dbReference type="Proteomes" id="UP000188551">
    <property type="component" value="Unassembled WGS sequence"/>
</dbReference>
<keyword evidence="2" id="KW-0732">Signal</keyword>
<dbReference type="EMBL" id="MUXN01000005">
    <property type="protein sequence ID" value="OOC07017.1"/>
    <property type="molecule type" value="Genomic_DNA"/>
</dbReference>
<sequence length="370" mass="36096">MSRHGLTFPKTGARILFAGGLALTGWLLGAVLSTPASADEQTPVTPETSVVQPANEAGSGKTATPEESTSDSSATGTTKAADTTETPKTESPKEEPAPVSAKEPATEPEAASSESTVEEKAVSNASSVEKSSSPEPEKKTSKPQASGGLLGGLLGGVLNLVTNTVGGVVETVGGVLGGISEHVVEPIVKPGPCCGSSNPGLLPGAGDVLDPVFGGGSGQSAGGSVTIAVPAKTATTPASEPITPDPRPFVPATPPTPAPAVQNHRLAALPVQLKTDPKPAQAGPAASDTHASPDGGGSGGGGGLPNTPATPVAPTTSAQPGHDHSGGGRGPLAVLDSGMPATQLKLIGAGCDHEGERTGREAALPATSPD</sequence>
<accession>M2QEC9</accession>
<evidence type="ECO:0000313" key="3">
    <source>
        <dbReference type="EMBL" id="EMD24397.1"/>
    </source>
</evidence>
<feature type="compositionally biased region" description="Low complexity" evidence="1">
    <location>
        <begin position="122"/>
        <end position="134"/>
    </location>
</feature>
<feature type="compositionally biased region" description="Low complexity" evidence="1">
    <location>
        <begin position="66"/>
        <end position="84"/>
    </location>
</feature>
<reference evidence="3 5" key="1">
    <citation type="submission" date="2012-10" db="EMBL/GenBank/DDBJ databases">
        <title>Genome assembly of Amycolatopsis azurea DSM 43854.</title>
        <authorList>
            <person name="Khatri I."/>
            <person name="Kaur I."/>
            <person name="Subramanian S."/>
            <person name="Mayilraj S."/>
        </authorList>
    </citation>
    <scope>NUCLEOTIDE SEQUENCE [LARGE SCALE GENOMIC DNA]</scope>
    <source>
        <strain evidence="3 5">DSM 43854</strain>
    </source>
</reference>
<evidence type="ECO:0000313" key="5">
    <source>
        <dbReference type="Proteomes" id="UP000014137"/>
    </source>
</evidence>
<dbReference type="AlphaFoldDB" id="M2QEC9"/>
<feature type="chain" id="PRO_5004022965" description="Secreted protein" evidence="2">
    <location>
        <begin position="39"/>
        <end position="370"/>
    </location>
</feature>
<evidence type="ECO:0000256" key="1">
    <source>
        <dbReference type="SAM" id="MobiDB-lite"/>
    </source>
</evidence>
<feature type="region of interest" description="Disordered" evidence="1">
    <location>
        <begin position="234"/>
        <end position="260"/>
    </location>
</feature>
<dbReference type="RefSeq" id="WP_005163538.1">
    <property type="nucleotide sequence ID" value="NZ_MUXN01000005.1"/>
</dbReference>
<comment type="caution">
    <text evidence="3">The sequence shown here is derived from an EMBL/GenBank/DDBJ whole genome shotgun (WGS) entry which is preliminary data.</text>
</comment>
<keyword evidence="6" id="KW-1185">Reference proteome</keyword>
<feature type="compositionally biased region" description="Basic and acidic residues" evidence="1">
    <location>
        <begin position="351"/>
        <end position="360"/>
    </location>
</feature>
<feature type="compositionally biased region" description="Gly residues" evidence="1">
    <location>
        <begin position="294"/>
        <end position="304"/>
    </location>
</feature>
<name>M2QEC9_9PSEU</name>
<feature type="region of interest" description="Disordered" evidence="1">
    <location>
        <begin position="38"/>
        <end position="147"/>
    </location>
</feature>
<evidence type="ECO:0000313" key="4">
    <source>
        <dbReference type="EMBL" id="OOC07017.1"/>
    </source>
</evidence>
<organism evidence="3 5">
    <name type="scientific">Amycolatopsis azurea DSM 43854</name>
    <dbReference type="NCBI Taxonomy" id="1238180"/>
    <lineage>
        <taxon>Bacteria</taxon>
        <taxon>Bacillati</taxon>
        <taxon>Actinomycetota</taxon>
        <taxon>Actinomycetes</taxon>
        <taxon>Pseudonocardiales</taxon>
        <taxon>Pseudonocardiaceae</taxon>
        <taxon>Amycolatopsis</taxon>
    </lineage>
</organism>